<sequence>MTIDEPRVGILTGERYPDLFDDGKAIAATLEDRGVRADPIVWSAAGDLDAYDAVLVRSCWDYHTDPTAFREFLTTLERSDPDVYNPPSVMRWNAHKSYYRDLEAAGVPIPPSVCVEAGTDVALESILRQRGWTEAVVKPAVGASSTGVWRTSLDDVADDQSRFEAACADRDVVVQQFAPEIERGERSIVFVRGEYSHAWNDPTKPDDFSDFEEADDSYEPHDDLRSTARSVLETACDRLECAPSDLSYARVDYVERDGRLLLMELELIEPYLGLVREDGALERFVDAFESLALTDLESVQAITDD</sequence>
<dbReference type="Gene3D" id="3.40.50.20">
    <property type="match status" value="1"/>
</dbReference>
<dbReference type="Gene3D" id="3.30.1490.20">
    <property type="entry name" value="ATP-grasp fold, A domain"/>
    <property type="match status" value="1"/>
</dbReference>
<protein>
    <recommendedName>
        <fullName evidence="2">ATP-grasp domain-containing protein</fullName>
    </recommendedName>
</protein>
<accession>A0A2Z2HSP4</accession>
<evidence type="ECO:0000259" key="2">
    <source>
        <dbReference type="PROSITE" id="PS50975"/>
    </source>
</evidence>
<dbReference type="AlphaFoldDB" id="A0A2Z2HSP4"/>
<keyword evidence="4" id="KW-1185">Reference proteome</keyword>
<dbReference type="PANTHER" id="PTHR39217:SF1">
    <property type="entry name" value="GLUTATHIONE SYNTHETASE"/>
    <property type="match status" value="1"/>
</dbReference>
<keyword evidence="1" id="KW-0547">Nucleotide-binding</keyword>
<dbReference type="PROSITE" id="PS50975">
    <property type="entry name" value="ATP_GRASP"/>
    <property type="match status" value="1"/>
</dbReference>
<dbReference type="Proteomes" id="UP000250088">
    <property type="component" value="Chromosome"/>
</dbReference>
<dbReference type="InterPro" id="IPR011761">
    <property type="entry name" value="ATP-grasp"/>
</dbReference>
<proteinExistence type="predicted"/>
<dbReference type="GO" id="GO:0005524">
    <property type="term" value="F:ATP binding"/>
    <property type="evidence" value="ECO:0007669"/>
    <property type="project" value="UniProtKB-UniRule"/>
</dbReference>
<evidence type="ECO:0000313" key="3">
    <source>
        <dbReference type="EMBL" id="ARS90179.1"/>
    </source>
</evidence>
<dbReference type="InterPro" id="IPR013815">
    <property type="entry name" value="ATP_grasp_subdomain_1"/>
</dbReference>
<evidence type="ECO:0000313" key="4">
    <source>
        <dbReference type="Proteomes" id="UP000250088"/>
    </source>
</evidence>
<gene>
    <name evidence="3" type="ORF">B1756_10890</name>
</gene>
<dbReference type="GeneID" id="32894590"/>
<dbReference type="GO" id="GO:0046872">
    <property type="term" value="F:metal ion binding"/>
    <property type="evidence" value="ECO:0007669"/>
    <property type="project" value="InterPro"/>
</dbReference>
<dbReference type="RefSeq" id="WP_086888556.1">
    <property type="nucleotide sequence ID" value="NZ_CP019893.1"/>
</dbReference>
<reference evidence="4" key="1">
    <citation type="submission" date="2017-02" db="EMBL/GenBank/DDBJ databases">
        <title>Natronthermophilus aegyptiacus gen. nov.,sp. nov., an aerobic, extremely halophilic alkalithermophilic archaeon isolated from the athalassohaline Wadi An Natrun, Egypt.</title>
        <authorList>
            <person name="Zhao B."/>
        </authorList>
    </citation>
    <scope>NUCLEOTIDE SEQUENCE [LARGE SCALE GENOMIC DNA]</scope>
    <source>
        <strain evidence="4">JW/NM-HA 15</strain>
    </source>
</reference>
<feature type="domain" description="ATP-grasp" evidence="2">
    <location>
        <begin position="99"/>
        <end position="296"/>
    </location>
</feature>
<dbReference type="SUPFAM" id="SSF56059">
    <property type="entry name" value="Glutathione synthetase ATP-binding domain-like"/>
    <property type="match status" value="1"/>
</dbReference>
<keyword evidence="1" id="KW-0067">ATP-binding</keyword>
<organism evidence="3 4">
    <name type="scientific">Natrarchaeobaculum aegyptiacum</name>
    <dbReference type="NCBI Taxonomy" id="745377"/>
    <lineage>
        <taxon>Archaea</taxon>
        <taxon>Methanobacteriati</taxon>
        <taxon>Methanobacteriota</taxon>
        <taxon>Stenosarchaea group</taxon>
        <taxon>Halobacteria</taxon>
        <taxon>Halobacteriales</taxon>
        <taxon>Natrialbaceae</taxon>
        <taxon>Natrarchaeobaculum</taxon>
    </lineage>
</organism>
<evidence type="ECO:0000256" key="1">
    <source>
        <dbReference type="PROSITE-ProRule" id="PRU00409"/>
    </source>
</evidence>
<dbReference type="OrthoDB" id="345988at2157"/>
<dbReference type="Gene3D" id="3.30.470.20">
    <property type="entry name" value="ATP-grasp fold, B domain"/>
    <property type="match status" value="1"/>
</dbReference>
<dbReference type="PANTHER" id="PTHR39217">
    <property type="match status" value="1"/>
</dbReference>
<dbReference type="InterPro" id="IPR053191">
    <property type="entry name" value="DcsG_Biosynth_Enzyme"/>
</dbReference>
<name>A0A2Z2HSP4_9EURY</name>
<dbReference type="EMBL" id="CP019893">
    <property type="protein sequence ID" value="ARS90179.1"/>
    <property type="molecule type" value="Genomic_DNA"/>
</dbReference>
<dbReference type="KEGG" id="naj:B1756_10890"/>